<proteinExistence type="predicted"/>
<evidence type="ECO:0000256" key="4">
    <source>
        <dbReference type="PROSITE-ProRule" id="PRU00335"/>
    </source>
</evidence>
<dbReference type="PANTHER" id="PTHR47506">
    <property type="entry name" value="TRANSCRIPTIONAL REGULATORY PROTEIN"/>
    <property type="match status" value="1"/>
</dbReference>
<gene>
    <name evidence="6" type="ORF">ACFQ2F_07195</name>
</gene>
<dbReference type="PROSITE" id="PS50977">
    <property type="entry name" value="HTH_TETR_2"/>
    <property type="match status" value="1"/>
</dbReference>
<dbReference type="EMBL" id="JBHTJO010000001">
    <property type="protein sequence ID" value="MFD0986882.1"/>
    <property type="molecule type" value="Genomic_DNA"/>
</dbReference>
<evidence type="ECO:0000313" key="7">
    <source>
        <dbReference type="Proteomes" id="UP001597102"/>
    </source>
</evidence>
<dbReference type="Pfam" id="PF00440">
    <property type="entry name" value="TetR_N"/>
    <property type="match status" value="1"/>
</dbReference>
<protein>
    <submittedName>
        <fullName evidence="6">TetR/AcrR family transcriptional regulator</fullName>
    </submittedName>
</protein>
<organism evidence="6 7">
    <name type="scientific">Methyloligella solikamskensis</name>
    <dbReference type="NCBI Taxonomy" id="1177756"/>
    <lineage>
        <taxon>Bacteria</taxon>
        <taxon>Pseudomonadati</taxon>
        <taxon>Pseudomonadota</taxon>
        <taxon>Alphaproteobacteria</taxon>
        <taxon>Hyphomicrobiales</taxon>
        <taxon>Hyphomicrobiaceae</taxon>
        <taxon>Methyloligella</taxon>
    </lineage>
</organism>
<dbReference type="PANTHER" id="PTHR47506:SF1">
    <property type="entry name" value="HTH-TYPE TRANSCRIPTIONAL REGULATOR YJDC"/>
    <property type="match status" value="1"/>
</dbReference>
<evidence type="ECO:0000256" key="2">
    <source>
        <dbReference type="ARBA" id="ARBA00023125"/>
    </source>
</evidence>
<keyword evidence="1" id="KW-0805">Transcription regulation</keyword>
<dbReference type="RefSeq" id="WP_379087832.1">
    <property type="nucleotide sequence ID" value="NZ_JBHTJO010000001.1"/>
</dbReference>
<dbReference type="SUPFAM" id="SSF48498">
    <property type="entry name" value="Tetracyclin repressor-like, C-terminal domain"/>
    <property type="match status" value="1"/>
</dbReference>
<sequence length="204" mass="23018">MARGEETRRKILDFAQDAVLAKGFDATSIDEIVANVEITKSGFFYHFRDKNALARALIERHIAVEDELFDDLIGRAGELSDDPLQKALIAFKLLAELIEDMPNGHPGCVVATAVYQDRLFNREVREANRRAVLGWRQRFRAMFDDITAVYRPHDEVDLDHLADMVSSVIEGGLVMARAIGDPSVTSQQVMLLRSYVKLLFSPRL</sequence>
<evidence type="ECO:0000259" key="5">
    <source>
        <dbReference type="PROSITE" id="PS50977"/>
    </source>
</evidence>
<keyword evidence="7" id="KW-1185">Reference proteome</keyword>
<dbReference type="SUPFAM" id="SSF46689">
    <property type="entry name" value="Homeodomain-like"/>
    <property type="match status" value="1"/>
</dbReference>
<dbReference type="InterPro" id="IPR036271">
    <property type="entry name" value="Tet_transcr_reg_TetR-rel_C_sf"/>
</dbReference>
<dbReference type="InterPro" id="IPR001647">
    <property type="entry name" value="HTH_TetR"/>
</dbReference>
<accession>A0ABW3JBU1</accession>
<feature type="DNA-binding region" description="H-T-H motif" evidence="4">
    <location>
        <begin position="28"/>
        <end position="47"/>
    </location>
</feature>
<reference evidence="7" key="1">
    <citation type="journal article" date="2019" name="Int. J. Syst. Evol. Microbiol.">
        <title>The Global Catalogue of Microorganisms (GCM) 10K type strain sequencing project: providing services to taxonomists for standard genome sequencing and annotation.</title>
        <authorList>
            <consortium name="The Broad Institute Genomics Platform"/>
            <consortium name="The Broad Institute Genome Sequencing Center for Infectious Disease"/>
            <person name="Wu L."/>
            <person name="Ma J."/>
        </authorList>
    </citation>
    <scope>NUCLEOTIDE SEQUENCE [LARGE SCALE GENOMIC DNA]</scope>
    <source>
        <strain evidence="7">CCUG 61697</strain>
    </source>
</reference>
<name>A0ABW3JBU1_9HYPH</name>
<evidence type="ECO:0000256" key="3">
    <source>
        <dbReference type="ARBA" id="ARBA00023163"/>
    </source>
</evidence>
<evidence type="ECO:0000256" key="1">
    <source>
        <dbReference type="ARBA" id="ARBA00023015"/>
    </source>
</evidence>
<dbReference type="Gene3D" id="1.10.357.10">
    <property type="entry name" value="Tetracycline Repressor, domain 2"/>
    <property type="match status" value="1"/>
</dbReference>
<feature type="domain" description="HTH tetR-type" evidence="5">
    <location>
        <begin position="5"/>
        <end position="65"/>
    </location>
</feature>
<dbReference type="InterPro" id="IPR009057">
    <property type="entry name" value="Homeodomain-like_sf"/>
</dbReference>
<comment type="caution">
    <text evidence="6">The sequence shown here is derived from an EMBL/GenBank/DDBJ whole genome shotgun (WGS) entry which is preliminary data.</text>
</comment>
<keyword evidence="3" id="KW-0804">Transcription</keyword>
<evidence type="ECO:0000313" key="6">
    <source>
        <dbReference type="EMBL" id="MFD0986882.1"/>
    </source>
</evidence>
<dbReference type="Proteomes" id="UP001597102">
    <property type="component" value="Unassembled WGS sequence"/>
</dbReference>
<keyword evidence="2 4" id="KW-0238">DNA-binding</keyword>